<dbReference type="RefSeq" id="WP_079910714.1">
    <property type="nucleotide sequence ID" value="NZ_BAABJG010000041.1"/>
</dbReference>
<feature type="compositionally biased region" description="Basic and acidic residues" evidence="1">
    <location>
        <begin position="65"/>
        <end position="74"/>
    </location>
</feature>
<proteinExistence type="predicted"/>
<name>A0ABW3UTQ7_9BACL</name>
<evidence type="ECO:0000313" key="2">
    <source>
        <dbReference type="EMBL" id="MFD1224292.1"/>
    </source>
</evidence>
<comment type="caution">
    <text evidence="2">The sequence shown here is derived from an EMBL/GenBank/DDBJ whole genome shotgun (WGS) entry which is preliminary data.</text>
</comment>
<sequence length="111" mass="11715">MKFGSFLLGGLVGAAAVVYFNNKSKSMLFSAISSKNQSLGGFADKAGASNHSDVKNQPASGSESIHAKKEAGSTHEGLARVEALINKDAEIKAAVDEILTENQQKEVYQTQ</sequence>
<dbReference type="Proteomes" id="UP001597180">
    <property type="component" value="Unassembled WGS sequence"/>
</dbReference>
<evidence type="ECO:0000256" key="1">
    <source>
        <dbReference type="SAM" id="MobiDB-lite"/>
    </source>
</evidence>
<gene>
    <name evidence="2" type="ORF">ACFQ4B_29725</name>
</gene>
<feature type="compositionally biased region" description="Polar residues" evidence="1">
    <location>
        <begin position="49"/>
        <end position="63"/>
    </location>
</feature>
<accession>A0ABW3UTQ7</accession>
<keyword evidence="3" id="KW-1185">Reference proteome</keyword>
<evidence type="ECO:0000313" key="3">
    <source>
        <dbReference type="Proteomes" id="UP001597180"/>
    </source>
</evidence>
<organism evidence="2 3">
    <name type="scientific">Paenibacillus vulneris</name>
    <dbReference type="NCBI Taxonomy" id="1133364"/>
    <lineage>
        <taxon>Bacteria</taxon>
        <taxon>Bacillati</taxon>
        <taxon>Bacillota</taxon>
        <taxon>Bacilli</taxon>
        <taxon>Bacillales</taxon>
        <taxon>Paenibacillaceae</taxon>
        <taxon>Paenibacillus</taxon>
    </lineage>
</organism>
<protein>
    <submittedName>
        <fullName evidence="2">Uncharacterized protein</fullName>
    </submittedName>
</protein>
<reference evidence="3" key="1">
    <citation type="journal article" date="2019" name="Int. J. Syst. Evol. Microbiol.">
        <title>The Global Catalogue of Microorganisms (GCM) 10K type strain sequencing project: providing services to taxonomists for standard genome sequencing and annotation.</title>
        <authorList>
            <consortium name="The Broad Institute Genomics Platform"/>
            <consortium name="The Broad Institute Genome Sequencing Center for Infectious Disease"/>
            <person name="Wu L."/>
            <person name="Ma J."/>
        </authorList>
    </citation>
    <scope>NUCLEOTIDE SEQUENCE [LARGE SCALE GENOMIC DNA]</scope>
    <source>
        <strain evidence="3">CCUG 53270</strain>
    </source>
</reference>
<feature type="region of interest" description="Disordered" evidence="1">
    <location>
        <begin position="42"/>
        <end position="74"/>
    </location>
</feature>
<dbReference type="EMBL" id="JBHTLU010000044">
    <property type="protein sequence ID" value="MFD1224292.1"/>
    <property type="molecule type" value="Genomic_DNA"/>
</dbReference>